<name>A0A1M5BVJ8_9FIRM</name>
<evidence type="ECO:0000256" key="3">
    <source>
        <dbReference type="ARBA" id="ARBA00023002"/>
    </source>
</evidence>
<dbReference type="AlphaFoldDB" id="A0A1M5BVJ8"/>
<comment type="pathway">
    <text evidence="1">Cofactor biosynthesis; adenosylcobalamin biosynthesis.</text>
</comment>
<dbReference type="PANTHER" id="PTHR36925">
    <property type="entry name" value="COBALT-PRECORRIN-6A REDUCTASE"/>
    <property type="match status" value="1"/>
</dbReference>
<keyword evidence="5" id="KW-1185">Reference proteome</keyword>
<dbReference type="GO" id="GO:0016994">
    <property type="term" value="F:precorrin-6A reductase activity"/>
    <property type="evidence" value="ECO:0007669"/>
    <property type="project" value="InterPro"/>
</dbReference>
<dbReference type="GO" id="GO:0009236">
    <property type="term" value="P:cobalamin biosynthetic process"/>
    <property type="evidence" value="ECO:0007669"/>
    <property type="project" value="UniProtKB-UniPathway"/>
</dbReference>
<dbReference type="NCBIfam" id="TIGR00715">
    <property type="entry name" value="precor6x_red"/>
    <property type="match status" value="1"/>
</dbReference>
<protein>
    <submittedName>
        <fullName evidence="4">Precorrin-6A/cobalt-precorrin-6A reductase</fullName>
    </submittedName>
</protein>
<sequence length="257" mass="28468">MILVLSGTADGRLIVQDLINHGYNVLASATTPYGGELLTRHGAEVIIGRLSINDMVALIKNRHIKLLIDATHPYAQQVSENARQACARTQIPYLRYQREESSLPQHPLIHCTNSYEEAAQQAVRHGKVIFLTTGSKTLNIFLNTARQHGARLVVRVLPEPEVIQYCRQLGLSPADIVAMQGPFSLELNRALFKQYEAEVVVTKNSGTIGGTDTKVAAALELGLPVVIISRPRVPDNSVTSRQELLKKINNERMLHRL</sequence>
<accession>A0A1M5BVJ8</accession>
<dbReference type="RefSeq" id="WP_073166474.1">
    <property type="nucleotide sequence ID" value="NZ_FQUW01000031.1"/>
</dbReference>
<evidence type="ECO:0000313" key="5">
    <source>
        <dbReference type="Proteomes" id="UP000184196"/>
    </source>
</evidence>
<keyword evidence="3" id="KW-0560">Oxidoreductase</keyword>
<dbReference type="UniPathway" id="UPA00148"/>
<dbReference type="Pfam" id="PF02571">
    <property type="entry name" value="CbiJ"/>
    <property type="match status" value="1"/>
</dbReference>
<reference evidence="5" key="1">
    <citation type="submission" date="2016-11" db="EMBL/GenBank/DDBJ databases">
        <authorList>
            <person name="Varghese N."/>
            <person name="Submissions S."/>
        </authorList>
    </citation>
    <scope>NUCLEOTIDE SEQUENCE [LARGE SCALE GENOMIC DNA]</scope>
    <source>
        <strain evidence="5">DSM 11792</strain>
    </source>
</reference>
<dbReference type="PROSITE" id="PS51014">
    <property type="entry name" value="COBK_CBIJ"/>
    <property type="match status" value="1"/>
</dbReference>
<evidence type="ECO:0000256" key="2">
    <source>
        <dbReference type="ARBA" id="ARBA00022573"/>
    </source>
</evidence>
<dbReference type="OrthoDB" id="9780707at2"/>
<dbReference type="InterPro" id="IPR003723">
    <property type="entry name" value="Precorrin-6x_reduct"/>
</dbReference>
<dbReference type="PANTHER" id="PTHR36925:SF1">
    <property type="entry name" value="COBALT-PRECORRIN-6A REDUCTASE"/>
    <property type="match status" value="1"/>
</dbReference>
<evidence type="ECO:0000256" key="1">
    <source>
        <dbReference type="ARBA" id="ARBA00004953"/>
    </source>
</evidence>
<keyword evidence="2" id="KW-0169">Cobalamin biosynthesis</keyword>
<organism evidence="4 5">
    <name type="scientific">Desulfofundulus australicus DSM 11792</name>
    <dbReference type="NCBI Taxonomy" id="1121425"/>
    <lineage>
        <taxon>Bacteria</taxon>
        <taxon>Bacillati</taxon>
        <taxon>Bacillota</taxon>
        <taxon>Clostridia</taxon>
        <taxon>Eubacteriales</taxon>
        <taxon>Peptococcaceae</taxon>
        <taxon>Desulfofundulus</taxon>
    </lineage>
</organism>
<proteinExistence type="predicted"/>
<dbReference type="Proteomes" id="UP000184196">
    <property type="component" value="Unassembled WGS sequence"/>
</dbReference>
<evidence type="ECO:0000313" key="4">
    <source>
        <dbReference type="EMBL" id="SHF46485.1"/>
    </source>
</evidence>
<dbReference type="EMBL" id="FQUW01000031">
    <property type="protein sequence ID" value="SHF46485.1"/>
    <property type="molecule type" value="Genomic_DNA"/>
</dbReference>
<gene>
    <name evidence="4" type="ORF">SAMN02745218_02332</name>
</gene>